<reference evidence="2" key="1">
    <citation type="submission" date="2014-11" db="EMBL/GenBank/DDBJ databases">
        <authorList>
            <person name="Amaro Gonzalez C."/>
        </authorList>
    </citation>
    <scope>NUCLEOTIDE SEQUENCE</scope>
</reference>
<dbReference type="AlphaFoldDB" id="A0A0E9PRJ8"/>
<reference evidence="2" key="2">
    <citation type="journal article" date="2015" name="Fish Shellfish Immunol.">
        <title>Early steps in the European eel (Anguilla anguilla)-Vibrio vulnificus interaction in the gills: Role of the RtxA13 toxin.</title>
        <authorList>
            <person name="Callol A."/>
            <person name="Pajuelo D."/>
            <person name="Ebbesson L."/>
            <person name="Teles M."/>
            <person name="MacKenzie S."/>
            <person name="Amaro C."/>
        </authorList>
    </citation>
    <scope>NUCLEOTIDE SEQUENCE</scope>
</reference>
<sequence>MLSIPVNSGTKAKSAKYNEKEPGAMFTISRDKPEASQAGRKETCKNCYWNGSGSNMNLVDTSVTMHVLFVCYTIDHD</sequence>
<evidence type="ECO:0000313" key="2">
    <source>
        <dbReference type="EMBL" id="JAH06720.1"/>
    </source>
</evidence>
<organism evidence="2">
    <name type="scientific">Anguilla anguilla</name>
    <name type="common">European freshwater eel</name>
    <name type="synonym">Muraena anguilla</name>
    <dbReference type="NCBI Taxonomy" id="7936"/>
    <lineage>
        <taxon>Eukaryota</taxon>
        <taxon>Metazoa</taxon>
        <taxon>Chordata</taxon>
        <taxon>Craniata</taxon>
        <taxon>Vertebrata</taxon>
        <taxon>Euteleostomi</taxon>
        <taxon>Actinopterygii</taxon>
        <taxon>Neopterygii</taxon>
        <taxon>Teleostei</taxon>
        <taxon>Anguilliformes</taxon>
        <taxon>Anguillidae</taxon>
        <taxon>Anguilla</taxon>
    </lineage>
</organism>
<protein>
    <submittedName>
        <fullName evidence="2">Uncharacterized protein</fullName>
    </submittedName>
</protein>
<evidence type="ECO:0000256" key="1">
    <source>
        <dbReference type="SAM" id="MobiDB-lite"/>
    </source>
</evidence>
<feature type="compositionally biased region" description="Polar residues" evidence="1">
    <location>
        <begin position="1"/>
        <end position="11"/>
    </location>
</feature>
<dbReference type="EMBL" id="GBXM01101857">
    <property type="protein sequence ID" value="JAH06720.1"/>
    <property type="molecule type" value="Transcribed_RNA"/>
</dbReference>
<proteinExistence type="predicted"/>
<feature type="region of interest" description="Disordered" evidence="1">
    <location>
        <begin position="1"/>
        <end position="37"/>
    </location>
</feature>
<name>A0A0E9PRJ8_ANGAN</name>
<accession>A0A0E9PRJ8</accession>